<gene>
    <name evidence="1" type="ORF">MSAN_01694100</name>
</gene>
<dbReference type="Proteomes" id="UP000623467">
    <property type="component" value="Unassembled WGS sequence"/>
</dbReference>
<dbReference type="PANTHER" id="PTHR48079">
    <property type="entry name" value="PROTEIN YEEZ"/>
    <property type="match status" value="1"/>
</dbReference>
<evidence type="ECO:0000313" key="1">
    <source>
        <dbReference type="EMBL" id="KAF7349675.1"/>
    </source>
</evidence>
<protein>
    <submittedName>
        <fullName evidence="1">Putative nad dependent epimerase dehydratase family protein</fullName>
    </submittedName>
</protein>
<dbReference type="PANTHER" id="PTHR48079:SF6">
    <property type="entry name" value="NAD(P)-BINDING DOMAIN-CONTAINING PROTEIN-RELATED"/>
    <property type="match status" value="1"/>
</dbReference>
<dbReference type="GO" id="GO:0005737">
    <property type="term" value="C:cytoplasm"/>
    <property type="evidence" value="ECO:0007669"/>
    <property type="project" value="TreeGrafter"/>
</dbReference>
<dbReference type="OrthoDB" id="10262413at2759"/>
<evidence type="ECO:0000313" key="2">
    <source>
        <dbReference type="Proteomes" id="UP000623467"/>
    </source>
</evidence>
<dbReference type="EMBL" id="JACAZH010000015">
    <property type="protein sequence ID" value="KAF7349675.1"/>
    <property type="molecule type" value="Genomic_DNA"/>
</dbReference>
<dbReference type="AlphaFoldDB" id="A0A8H7CTH9"/>
<comment type="caution">
    <text evidence="1">The sequence shown here is derived from an EMBL/GenBank/DDBJ whole genome shotgun (WGS) entry which is preliminary data.</text>
</comment>
<organism evidence="1 2">
    <name type="scientific">Mycena sanguinolenta</name>
    <dbReference type="NCBI Taxonomy" id="230812"/>
    <lineage>
        <taxon>Eukaryota</taxon>
        <taxon>Fungi</taxon>
        <taxon>Dikarya</taxon>
        <taxon>Basidiomycota</taxon>
        <taxon>Agaricomycotina</taxon>
        <taxon>Agaricomycetes</taxon>
        <taxon>Agaricomycetidae</taxon>
        <taxon>Agaricales</taxon>
        <taxon>Marasmiineae</taxon>
        <taxon>Mycenaceae</taxon>
        <taxon>Mycena</taxon>
    </lineage>
</organism>
<dbReference type="GO" id="GO:0004029">
    <property type="term" value="F:aldehyde dehydrogenase (NAD+) activity"/>
    <property type="evidence" value="ECO:0007669"/>
    <property type="project" value="TreeGrafter"/>
</dbReference>
<proteinExistence type="predicted"/>
<reference evidence="1" key="1">
    <citation type="submission" date="2020-05" db="EMBL/GenBank/DDBJ databases">
        <title>Mycena genomes resolve the evolution of fungal bioluminescence.</title>
        <authorList>
            <person name="Tsai I.J."/>
        </authorList>
    </citation>
    <scope>NUCLEOTIDE SEQUENCE</scope>
    <source>
        <strain evidence="1">160909Yilan</strain>
    </source>
</reference>
<keyword evidence="2" id="KW-1185">Reference proteome</keyword>
<dbReference type="InterPro" id="IPR036291">
    <property type="entry name" value="NAD(P)-bd_dom_sf"/>
</dbReference>
<sequence>MSYNILITGASGYLGGTLLARLASVQNAFPVYGNLYALVRTEAQAESVKQYGAKPLTFDTRIAAEVRNNVVNLDIGVVYFLIDAGSSEAQVNFIKALGEVGSRSGRAVHLLHTTGAKVFSSHAGAPTDRPLLDNDPELYNIQKSQRSSHTRMQEAVDANNIVIEEAEKHGVHSYIFAPCIVYGEGEGFGNKTSIQTVAIVKAAKALQRVYKVDQGEPSWPVKMFPHGKNGYYLASSGSIVWEELYTAMAAALVKRNVVGDATVVPALGDEDSQILERMGAALGCPKEFVPVQLGGKCTFTAVHGKEIGWEPEFPPEHILEAADAEVELILKNL</sequence>
<dbReference type="InterPro" id="IPR051783">
    <property type="entry name" value="NAD(P)-dependent_oxidoreduct"/>
</dbReference>
<dbReference type="SUPFAM" id="SSF51735">
    <property type="entry name" value="NAD(P)-binding Rossmann-fold domains"/>
    <property type="match status" value="1"/>
</dbReference>
<accession>A0A8H7CTH9</accession>
<dbReference type="Gene3D" id="3.40.50.720">
    <property type="entry name" value="NAD(P)-binding Rossmann-like Domain"/>
    <property type="match status" value="1"/>
</dbReference>
<name>A0A8H7CTH9_9AGAR</name>